<proteinExistence type="predicted"/>
<dbReference type="VEuPathDB" id="FungiDB:CJJ09_005635"/>
<evidence type="ECO:0000256" key="1">
    <source>
        <dbReference type="SAM" id="MobiDB-lite"/>
    </source>
</evidence>
<evidence type="ECO:0000313" key="4">
    <source>
        <dbReference type="Proteomes" id="UP000037122"/>
    </source>
</evidence>
<dbReference type="VEuPathDB" id="FungiDB:B9J08_002541"/>
<dbReference type="Proteomes" id="UP000037122">
    <property type="component" value="Unassembled WGS sequence"/>
</dbReference>
<feature type="compositionally biased region" description="Low complexity" evidence="1">
    <location>
        <begin position="273"/>
        <end position="283"/>
    </location>
</feature>
<feature type="compositionally biased region" description="Polar residues" evidence="1">
    <location>
        <begin position="146"/>
        <end position="168"/>
    </location>
</feature>
<evidence type="ECO:0000256" key="2">
    <source>
        <dbReference type="SAM" id="Phobius"/>
    </source>
</evidence>
<comment type="caution">
    <text evidence="3">The sequence shown here is derived from an EMBL/GenBank/DDBJ whole genome shotgun (WGS) entry which is preliminary data.</text>
</comment>
<feature type="compositionally biased region" description="Low complexity" evidence="1">
    <location>
        <begin position="179"/>
        <end position="209"/>
    </location>
</feature>
<accession>A0A0L0NUE6</accession>
<feature type="compositionally biased region" description="Basic and acidic residues" evidence="1">
    <location>
        <begin position="259"/>
        <end position="272"/>
    </location>
</feature>
<feature type="transmembrane region" description="Helical" evidence="2">
    <location>
        <begin position="453"/>
        <end position="476"/>
    </location>
</feature>
<dbReference type="EMBL" id="LGST01000041">
    <property type="protein sequence ID" value="KND97796.1"/>
    <property type="molecule type" value="Genomic_DNA"/>
</dbReference>
<dbReference type="VEuPathDB" id="FungiDB:CJI97_002086"/>
<dbReference type="AlphaFoldDB" id="A0A0L0NUE6"/>
<feature type="region of interest" description="Disordered" evidence="1">
    <location>
        <begin position="248"/>
        <end position="292"/>
    </location>
</feature>
<feature type="transmembrane region" description="Helical" evidence="2">
    <location>
        <begin position="399"/>
        <end position="421"/>
    </location>
</feature>
<sequence>MGKRDKTLSFLSLFSSPDKPKTGVAQVARGTSYVQVRPPRAMRLVNPFTASMNSLVSSHAEVSVDEFADTDSSGHSREEIVEAETIYSIISGYEENDQRESNAVFMEDFSGHSHDQSGSGGPSGSSSGNTGSAEAVRPKSEDILEKNTTFDSTRDSGSYHPSVSSNELLGNLRSVEIGSGSNADSSKARSSGSSNSRAGSRSSFMSRGSFGVKSRDSRGITNLTAGVDSSSGLPVTLYTVQDAEHKPNRWSLFGGNKAPKRDVPPVPGEKDSSSNGSDRAASSPQKLEPVHYGSFSGISGDHPHYSVATVSTRVLGSKGDESSHHSVFGDENRHENSSGFYSAPVLPQSSKTRDSEERRNLHNHMYEDSDDLIHNADLEKGNPFVQIDEAKIAQPWSKWLFLMVMGLVAVPIYFMLAFGFFDNGGHRKHFSRGSFGPPANGRYFACYTYLQKLLSFVLGLVWMALVYAAIAIAFGLRARFH</sequence>
<dbReference type="VEuPathDB" id="FungiDB:CJI96_0005095"/>
<organism evidence="3 4">
    <name type="scientific">Candidozyma auris</name>
    <name type="common">Yeast</name>
    <name type="synonym">Candida auris</name>
    <dbReference type="NCBI Taxonomy" id="498019"/>
    <lineage>
        <taxon>Eukaryota</taxon>
        <taxon>Fungi</taxon>
        <taxon>Dikarya</taxon>
        <taxon>Ascomycota</taxon>
        <taxon>Saccharomycotina</taxon>
        <taxon>Pichiomycetes</taxon>
        <taxon>Metschnikowiaceae</taxon>
        <taxon>Candidozyma</taxon>
    </lineage>
</organism>
<feature type="compositionally biased region" description="Basic and acidic residues" evidence="1">
    <location>
        <begin position="318"/>
        <end position="336"/>
    </location>
</feature>
<keyword evidence="2" id="KW-0472">Membrane</keyword>
<protein>
    <submittedName>
        <fullName evidence="3">Uncharacterized protein</fullName>
    </submittedName>
</protein>
<gene>
    <name evidence="3" type="ORF">QG37_06210</name>
</gene>
<reference evidence="4" key="1">
    <citation type="journal article" date="2015" name="BMC Genomics">
        <title>Draft genome of a commonly misdiagnosed multidrug resistant pathogen Candida auris.</title>
        <authorList>
            <person name="Chatterjee S."/>
            <person name="Alampalli S.V."/>
            <person name="Nageshan R.K."/>
            <person name="Chettiar S.T."/>
            <person name="Joshi S."/>
            <person name="Tatu U.S."/>
        </authorList>
    </citation>
    <scope>NUCLEOTIDE SEQUENCE [LARGE SCALE GENOMIC DNA]</scope>
    <source>
        <strain evidence="4">6684</strain>
    </source>
</reference>
<keyword evidence="2" id="KW-0812">Transmembrane</keyword>
<name>A0A0L0NUE6_CANAR</name>
<dbReference type="VEuPathDB" id="FungiDB:CJJ07_003080"/>
<feature type="compositionally biased region" description="Basic and acidic residues" evidence="1">
    <location>
        <begin position="136"/>
        <end position="145"/>
    </location>
</feature>
<keyword evidence="2" id="KW-1133">Transmembrane helix</keyword>
<dbReference type="VEuPathDB" id="FungiDB:QG37_06210"/>
<feature type="region of interest" description="Disordered" evidence="1">
    <location>
        <begin position="316"/>
        <end position="358"/>
    </location>
</feature>
<evidence type="ECO:0000313" key="3">
    <source>
        <dbReference type="EMBL" id="KND97796.1"/>
    </source>
</evidence>
<feature type="region of interest" description="Disordered" evidence="1">
    <location>
        <begin position="109"/>
        <end position="217"/>
    </location>
</feature>